<evidence type="ECO:0000313" key="5">
    <source>
        <dbReference type="Proteomes" id="UP001063166"/>
    </source>
</evidence>
<dbReference type="AlphaFoldDB" id="A0A9P3UTB1"/>
<feature type="region of interest" description="Disordered" evidence="2">
    <location>
        <begin position="286"/>
        <end position="311"/>
    </location>
</feature>
<reference evidence="4" key="1">
    <citation type="submission" date="2022-07" db="EMBL/GenBank/DDBJ databases">
        <title>The genome of Lyophyllum shimeji provides insight into the initial evolution of ectomycorrhizal fungal genome.</title>
        <authorList>
            <person name="Kobayashi Y."/>
            <person name="Shibata T."/>
            <person name="Hirakawa H."/>
            <person name="Shigenobu S."/>
            <person name="Nishiyama T."/>
            <person name="Yamada A."/>
            <person name="Hasebe M."/>
            <person name="Kawaguchi M."/>
        </authorList>
    </citation>
    <scope>NUCLEOTIDE SEQUENCE</scope>
    <source>
        <strain evidence="4">AT787</strain>
    </source>
</reference>
<dbReference type="GO" id="GO:0035658">
    <property type="term" value="C:Mon1-Ccz1 complex"/>
    <property type="evidence" value="ECO:0007669"/>
    <property type="project" value="InterPro"/>
</dbReference>
<dbReference type="EMBL" id="BRPK01000013">
    <property type="protein sequence ID" value="GLB43405.1"/>
    <property type="molecule type" value="Genomic_DNA"/>
</dbReference>
<evidence type="ECO:0000256" key="2">
    <source>
        <dbReference type="SAM" id="MobiDB-lite"/>
    </source>
</evidence>
<comment type="similarity">
    <text evidence="1">Belongs to the CCZ1 family.</text>
</comment>
<comment type="caution">
    <text evidence="4">The sequence shown here is derived from an EMBL/GenBank/DDBJ whole genome shotgun (WGS) entry which is preliminary data.</text>
</comment>
<dbReference type="OrthoDB" id="240546at2759"/>
<keyword evidence="5" id="KW-1185">Reference proteome</keyword>
<dbReference type="GO" id="GO:0016192">
    <property type="term" value="P:vesicle-mediated transport"/>
    <property type="evidence" value="ECO:0007669"/>
    <property type="project" value="InterPro"/>
</dbReference>
<dbReference type="InterPro" id="IPR043987">
    <property type="entry name" value="CCZ1/INTU/HSP4_longin_1"/>
</dbReference>
<dbReference type="PANTHER" id="PTHR13056:SF0">
    <property type="entry name" value="VACUOLAR FUSION PROTEIN CCZ1 HOMOLOG-RELATED"/>
    <property type="match status" value="1"/>
</dbReference>
<dbReference type="PANTHER" id="PTHR13056">
    <property type="entry name" value="VACUOLAR FUSION PROTEIN CCZ1 HOMOLOG-RELATED"/>
    <property type="match status" value="1"/>
</dbReference>
<accession>A0A9P3UTB1</accession>
<organism evidence="4 5">
    <name type="scientific">Lyophyllum shimeji</name>
    <name type="common">Hon-shimeji</name>
    <name type="synonym">Tricholoma shimeji</name>
    <dbReference type="NCBI Taxonomy" id="47721"/>
    <lineage>
        <taxon>Eukaryota</taxon>
        <taxon>Fungi</taxon>
        <taxon>Dikarya</taxon>
        <taxon>Basidiomycota</taxon>
        <taxon>Agaricomycotina</taxon>
        <taxon>Agaricomycetes</taxon>
        <taxon>Agaricomycetidae</taxon>
        <taxon>Agaricales</taxon>
        <taxon>Tricholomatineae</taxon>
        <taxon>Lyophyllaceae</taxon>
        <taxon>Lyophyllum</taxon>
    </lineage>
</organism>
<feature type="region of interest" description="Disordered" evidence="2">
    <location>
        <begin position="106"/>
        <end position="137"/>
    </location>
</feature>
<evidence type="ECO:0000256" key="1">
    <source>
        <dbReference type="ARBA" id="ARBA00005352"/>
    </source>
</evidence>
<proteinExistence type="inferred from homology"/>
<evidence type="ECO:0000259" key="3">
    <source>
        <dbReference type="Pfam" id="PF19031"/>
    </source>
</evidence>
<dbReference type="Pfam" id="PF19031">
    <property type="entry name" value="Intu_longin_1"/>
    <property type="match status" value="1"/>
</dbReference>
<feature type="domain" description="CCZ1/INTU/HSP4 first Longin" evidence="3">
    <location>
        <begin position="26"/>
        <end position="104"/>
    </location>
</feature>
<feature type="region of interest" description="Disordered" evidence="2">
    <location>
        <begin position="389"/>
        <end position="419"/>
    </location>
</feature>
<evidence type="ECO:0000313" key="4">
    <source>
        <dbReference type="EMBL" id="GLB43405.1"/>
    </source>
</evidence>
<sequence>MSRIPPSLLCLTIYNPTLRPAGPVDDDDEDAEEQAHILFYTSKERAVSRDRMLRQVGLAKALVNFSSMFNGADPCNNVHSQSKRMIMVSPEPDFWIHAAVEVAKVPRAPPEKSKGKSREKPKSREKGKESVKESTESAPLFDYQEGSVHDLALRADILRGYEQFKLTHGSFTSILAALGQEALELQLERFFTVWAWTWDLEDGAEFRDHLGISLHPSFRTLGPVLDSYSQQLPDRTSCIFIQPPCVVPSSQYSASKYPTALPRHLLSCIPPTPPPSHNPPHDVAIKGTHHTGVDVPNGKDPPKSAQVPSGSTFLGMPTMTVGVSKWSWPGYLTFGKGGGKRQALEMPEESEKAAATEAVKAQVTPAKAAEAIGLDQSALEDAISENVSIAPSSTSHGDPAEPAGPLNAADIGPSPVPQPIDTVVASEGALDPVESQISHLRDPADAGPDTTSLASLASAIPPAEASLPPPEALPRAEFSFVTVHLADPGNALLTTRQKVYYIVHDRSMLALVGLDDDLATSAPDLAQGALALLDEIDTLLTAELSKTITADQLPTASKILQPTDTHVIAASGFTLSNTDFASKSGYLFDAQELQTRDSDIFEVFSRGLNPQHWHVARRGLRVSLDDRDRGEAQADDGEVYMQVFRKEASFPSFIAFYLGIFHVNVNESAIPITRGVR</sequence>
<dbReference type="Proteomes" id="UP001063166">
    <property type="component" value="Unassembled WGS sequence"/>
</dbReference>
<feature type="compositionally biased region" description="Basic and acidic residues" evidence="2">
    <location>
        <begin position="109"/>
        <end position="135"/>
    </location>
</feature>
<gene>
    <name evidence="4" type="ORF">LshimejAT787_1303060</name>
</gene>
<name>A0A9P3UTB1_LYOSH</name>
<dbReference type="InterPro" id="IPR013176">
    <property type="entry name" value="Ccz1"/>
</dbReference>
<protein>
    <recommendedName>
        <fullName evidence="3">CCZ1/INTU/HSP4 first Longin domain-containing protein</fullName>
    </recommendedName>
</protein>